<name>J9W399_LENBU</name>
<reference evidence="1 2" key="1">
    <citation type="journal article" date="2012" name="J. Biotechnol.">
        <title>Insights into the completely annotated genome of Lactobacillus buchneri CD034, a strain isolated from stable grass silage.</title>
        <authorList>
            <person name="Heinl S."/>
            <person name="Wibberg D."/>
            <person name="Eikmeyer F."/>
            <person name="Szczepanowski R."/>
            <person name="Blom J."/>
            <person name="Linke B."/>
            <person name="Goesmann A."/>
            <person name="Grabherr R."/>
            <person name="Schwab H."/>
            <person name="Puhler A."/>
            <person name="Schluter A."/>
        </authorList>
    </citation>
    <scope>NUCLEOTIDE SEQUENCE [LARGE SCALE GENOMIC DNA]</scope>
    <source>
        <strain evidence="1 2">CD034</strain>
    </source>
</reference>
<dbReference type="EMBL" id="CP003043">
    <property type="protein sequence ID" value="AFS00928.1"/>
    <property type="molecule type" value="Genomic_DNA"/>
</dbReference>
<evidence type="ECO:0008006" key="3">
    <source>
        <dbReference type="Google" id="ProtNLM"/>
    </source>
</evidence>
<dbReference type="RefSeq" id="WP_014940438.1">
    <property type="nucleotide sequence ID" value="NC_018610.1"/>
</dbReference>
<dbReference type="KEGG" id="lbn:LBUCD034_1939"/>
<evidence type="ECO:0000313" key="1">
    <source>
        <dbReference type="EMBL" id="AFS00928.1"/>
    </source>
</evidence>
<dbReference type="PATRIC" id="fig|1071400.3.peg.1856"/>
<evidence type="ECO:0000313" key="2">
    <source>
        <dbReference type="Proteomes" id="UP000007332"/>
    </source>
</evidence>
<keyword evidence="2" id="KW-1185">Reference proteome</keyword>
<dbReference type="Proteomes" id="UP000007332">
    <property type="component" value="Chromosome"/>
</dbReference>
<dbReference type="HOGENOM" id="CLU_3185016_0_0_9"/>
<gene>
    <name evidence="1" type="ORF">LBUCD034_1939</name>
</gene>
<dbReference type="OrthoDB" id="9811278at2"/>
<dbReference type="AlphaFoldDB" id="J9W399"/>
<sequence length="46" mass="5036">MMIYAGIDVAKYEHHLSISDDQGTVLLADLEILNNSEGFLMAASHT</sequence>
<proteinExistence type="predicted"/>
<accession>J9W399</accession>
<organism evidence="1 2">
    <name type="scientific">Lentilactobacillus buchneri subsp. silagei CD034</name>
    <dbReference type="NCBI Taxonomy" id="1071400"/>
    <lineage>
        <taxon>Bacteria</taxon>
        <taxon>Bacillati</taxon>
        <taxon>Bacillota</taxon>
        <taxon>Bacilli</taxon>
        <taxon>Lactobacillales</taxon>
        <taxon>Lactobacillaceae</taxon>
        <taxon>Lentilactobacillus</taxon>
        <taxon>Lentilactobacillus buchneri subsp. silagei</taxon>
    </lineage>
</organism>
<protein>
    <recommendedName>
        <fullName evidence="3">IS110 family transposase</fullName>
    </recommendedName>
</protein>